<name>A0A545SMW5_9GAMM</name>
<keyword evidence="4" id="KW-1185">Reference proteome</keyword>
<keyword evidence="2" id="KW-0472">Membrane</keyword>
<evidence type="ECO:0000313" key="4">
    <source>
        <dbReference type="Proteomes" id="UP000319732"/>
    </source>
</evidence>
<feature type="transmembrane region" description="Helical" evidence="2">
    <location>
        <begin position="160"/>
        <end position="178"/>
    </location>
</feature>
<dbReference type="EMBL" id="VHSG01000042">
    <property type="protein sequence ID" value="TQV66309.1"/>
    <property type="molecule type" value="Genomic_DNA"/>
</dbReference>
<evidence type="ECO:0000256" key="1">
    <source>
        <dbReference type="SAM" id="MobiDB-lite"/>
    </source>
</evidence>
<feature type="region of interest" description="Disordered" evidence="1">
    <location>
        <begin position="121"/>
        <end position="141"/>
    </location>
</feature>
<reference evidence="3 4" key="1">
    <citation type="submission" date="2019-06" db="EMBL/GenBank/DDBJ databases">
        <title>Whole genome sequence for Cellvibrionaceae sp. R142.</title>
        <authorList>
            <person name="Wang G."/>
        </authorList>
    </citation>
    <scope>NUCLEOTIDE SEQUENCE [LARGE SCALE GENOMIC DNA]</scope>
    <source>
        <strain evidence="3 4">R142</strain>
    </source>
</reference>
<gene>
    <name evidence="3" type="ORF">FKG94_27340</name>
</gene>
<organism evidence="3 4">
    <name type="scientific">Exilibacterium tricleocarpae</name>
    <dbReference type="NCBI Taxonomy" id="2591008"/>
    <lineage>
        <taxon>Bacteria</taxon>
        <taxon>Pseudomonadati</taxon>
        <taxon>Pseudomonadota</taxon>
        <taxon>Gammaproteobacteria</taxon>
        <taxon>Cellvibrionales</taxon>
        <taxon>Cellvibrionaceae</taxon>
        <taxon>Exilibacterium</taxon>
    </lineage>
</organism>
<protein>
    <submittedName>
        <fullName evidence="3">Uncharacterized protein</fullName>
    </submittedName>
</protein>
<evidence type="ECO:0000313" key="3">
    <source>
        <dbReference type="EMBL" id="TQV66309.1"/>
    </source>
</evidence>
<comment type="caution">
    <text evidence="3">The sequence shown here is derived from an EMBL/GenBank/DDBJ whole genome shotgun (WGS) entry which is preliminary data.</text>
</comment>
<dbReference type="Proteomes" id="UP000319732">
    <property type="component" value="Unassembled WGS sequence"/>
</dbReference>
<evidence type="ECO:0000256" key="2">
    <source>
        <dbReference type="SAM" id="Phobius"/>
    </source>
</evidence>
<dbReference type="AlphaFoldDB" id="A0A545SMW5"/>
<keyword evidence="2" id="KW-0812">Transmembrane</keyword>
<proteinExistence type="predicted"/>
<keyword evidence="2" id="KW-1133">Transmembrane helix</keyword>
<sequence length="186" mass="20760">MRHSVISIFTFFLTICLPLLGLALENDQLRGEIIGMDQSRQQLQVRVLEAGDQMASRVDTIETFRLSRDTEIEYELDSYVYGPYFYGEPDFGDLNIGDTVILDFDIAAREKPARKIRNQKTRNQGLADRVRQSNRNPTPAENRVVMAGAGRDRLPDSASLLPAAACVGGLFVLLGLGLRSRRRSAA</sequence>
<accession>A0A545SMW5</accession>
<dbReference type="RefSeq" id="WP_142930134.1">
    <property type="nucleotide sequence ID" value="NZ_ML660117.1"/>
</dbReference>